<proteinExistence type="predicted"/>
<dbReference type="GO" id="GO:0008270">
    <property type="term" value="F:zinc ion binding"/>
    <property type="evidence" value="ECO:0007669"/>
    <property type="project" value="UniProtKB-KW"/>
</dbReference>
<dbReference type="GO" id="GO:0016020">
    <property type="term" value="C:membrane"/>
    <property type="evidence" value="ECO:0007669"/>
    <property type="project" value="UniProtKB-SubCell"/>
</dbReference>
<keyword evidence="11" id="KW-0472">Membrane</keyword>
<evidence type="ECO:0000256" key="6">
    <source>
        <dbReference type="ARBA" id="ARBA00022723"/>
    </source>
</evidence>
<evidence type="ECO:0000313" key="16">
    <source>
        <dbReference type="Proteomes" id="UP000198406"/>
    </source>
</evidence>
<evidence type="ECO:0000256" key="10">
    <source>
        <dbReference type="ARBA" id="ARBA00022989"/>
    </source>
</evidence>
<comment type="catalytic activity">
    <reaction evidence="1">
        <text>S-ubiquitinyl-[E2 ubiquitin-conjugating enzyme]-L-cysteine + [acceptor protein]-L-lysine = [E2 ubiquitin-conjugating enzyme]-L-cysteine + N(6)-ubiquitinyl-[acceptor protein]-L-lysine.</text>
        <dbReference type="EC" id="2.3.2.27"/>
    </reaction>
</comment>
<gene>
    <name evidence="15" type="ORF">FisN_4Hh286</name>
</gene>
<dbReference type="GO" id="GO:0006511">
    <property type="term" value="P:ubiquitin-dependent protein catabolic process"/>
    <property type="evidence" value="ECO:0007669"/>
    <property type="project" value="TreeGrafter"/>
</dbReference>
<evidence type="ECO:0000256" key="8">
    <source>
        <dbReference type="ARBA" id="ARBA00022786"/>
    </source>
</evidence>
<keyword evidence="8" id="KW-0833">Ubl conjugation pathway</keyword>
<feature type="region of interest" description="Disordered" evidence="13">
    <location>
        <begin position="19"/>
        <end position="78"/>
    </location>
</feature>
<dbReference type="EMBL" id="BDSP01000213">
    <property type="protein sequence ID" value="GAX24728.1"/>
    <property type="molecule type" value="Genomic_DNA"/>
</dbReference>
<dbReference type="OrthoDB" id="193236at2759"/>
<dbReference type="GO" id="GO:0061630">
    <property type="term" value="F:ubiquitin protein ligase activity"/>
    <property type="evidence" value="ECO:0007669"/>
    <property type="project" value="UniProtKB-EC"/>
</dbReference>
<feature type="domain" description="RING-type" evidence="14">
    <location>
        <begin position="260"/>
        <end position="301"/>
    </location>
</feature>
<comment type="subcellular location">
    <subcellularLocation>
        <location evidence="2">Membrane</location>
        <topology evidence="2">Multi-pass membrane protein</topology>
    </subcellularLocation>
</comment>
<keyword evidence="6" id="KW-0479">Metal-binding</keyword>
<keyword evidence="16" id="KW-1185">Reference proteome</keyword>
<evidence type="ECO:0000256" key="11">
    <source>
        <dbReference type="ARBA" id="ARBA00023136"/>
    </source>
</evidence>
<feature type="region of interest" description="Disordered" evidence="13">
    <location>
        <begin position="227"/>
        <end position="253"/>
    </location>
</feature>
<evidence type="ECO:0000256" key="2">
    <source>
        <dbReference type="ARBA" id="ARBA00004141"/>
    </source>
</evidence>
<name>A0A1Z5KFI8_FISSO</name>
<dbReference type="Gene3D" id="3.30.40.10">
    <property type="entry name" value="Zinc/RING finger domain, C3HC4 (zinc finger)"/>
    <property type="match status" value="1"/>
</dbReference>
<dbReference type="InterPro" id="IPR013083">
    <property type="entry name" value="Znf_RING/FYVE/PHD"/>
</dbReference>
<dbReference type="SUPFAM" id="SSF57850">
    <property type="entry name" value="RING/U-box"/>
    <property type="match status" value="1"/>
</dbReference>
<keyword evidence="10" id="KW-1133">Transmembrane helix</keyword>
<evidence type="ECO:0000256" key="9">
    <source>
        <dbReference type="ARBA" id="ARBA00022833"/>
    </source>
</evidence>
<reference evidence="15 16" key="1">
    <citation type="journal article" date="2015" name="Plant Cell">
        <title>Oil accumulation by the oleaginous diatom Fistulifera solaris as revealed by the genome and transcriptome.</title>
        <authorList>
            <person name="Tanaka T."/>
            <person name="Maeda Y."/>
            <person name="Veluchamy A."/>
            <person name="Tanaka M."/>
            <person name="Abida H."/>
            <person name="Marechal E."/>
            <person name="Bowler C."/>
            <person name="Muto M."/>
            <person name="Sunaga Y."/>
            <person name="Tanaka M."/>
            <person name="Yoshino T."/>
            <person name="Taniguchi T."/>
            <person name="Fukuda Y."/>
            <person name="Nemoto M."/>
            <person name="Matsumoto M."/>
            <person name="Wong P.S."/>
            <person name="Aburatani S."/>
            <person name="Fujibuchi W."/>
        </authorList>
    </citation>
    <scope>NUCLEOTIDE SEQUENCE [LARGE SCALE GENOMIC DNA]</scope>
    <source>
        <strain evidence="15 16">JPCC DA0580</strain>
    </source>
</reference>
<dbReference type="PANTHER" id="PTHR45977:SF4">
    <property type="entry name" value="RING-TYPE DOMAIN-CONTAINING PROTEIN"/>
    <property type="match status" value="1"/>
</dbReference>
<dbReference type="InterPro" id="IPR001841">
    <property type="entry name" value="Znf_RING"/>
</dbReference>
<dbReference type="GO" id="GO:0016567">
    <property type="term" value="P:protein ubiquitination"/>
    <property type="evidence" value="ECO:0007669"/>
    <property type="project" value="TreeGrafter"/>
</dbReference>
<evidence type="ECO:0000256" key="5">
    <source>
        <dbReference type="ARBA" id="ARBA00022692"/>
    </source>
</evidence>
<dbReference type="Pfam" id="PF13639">
    <property type="entry name" value="zf-RING_2"/>
    <property type="match status" value="1"/>
</dbReference>
<evidence type="ECO:0000256" key="4">
    <source>
        <dbReference type="ARBA" id="ARBA00022679"/>
    </source>
</evidence>
<keyword evidence="9" id="KW-0862">Zinc</keyword>
<dbReference type="AlphaFoldDB" id="A0A1Z5KFI8"/>
<dbReference type="SMART" id="SM00184">
    <property type="entry name" value="RING"/>
    <property type="match status" value="1"/>
</dbReference>
<accession>A0A1Z5KFI8</accession>
<organism evidence="15 16">
    <name type="scientific">Fistulifera solaris</name>
    <name type="common">Oleaginous diatom</name>
    <dbReference type="NCBI Taxonomy" id="1519565"/>
    <lineage>
        <taxon>Eukaryota</taxon>
        <taxon>Sar</taxon>
        <taxon>Stramenopiles</taxon>
        <taxon>Ochrophyta</taxon>
        <taxon>Bacillariophyta</taxon>
        <taxon>Bacillariophyceae</taxon>
        <taxon>Bacillariophycidae</taxon>
        <taxon>Naviculales</taxon>
        <taxon>Naviculaceae</taxon>
        <taxon>Fistulifera</taxon>
    </lineage>
</organism>
<evidence type="ECO:0000256" key="12">
    <source>
        <dbReference type="PROSITE-ProRule" id="PRU00175"/>
    </source>
</evidence>
<dbReference type="PANTHER" id="PTHR45977">
    <property type="entry name" value="TARGET OF ERK KINASE MPK-1"/>
    <property type="match status" value="1"/>
</dbReference>
<dbReference type="InParanoid" id="A0A1Z5KFI8"/>
<evidence type="ECO:0000313" key="15">
    <source>
        <dbReference type="EMBL" id="GAX24728.1"/>
    </source>
</evidence>
<sequence length="328" mass="37018">MPFAVINVLDRHRARIQSERVTTQAEETDVERGAPVAEDEDDSSLVSIQDDIENNNNNNTSNNDEDTHPTGEETTTTTTPVFTRHRMTLAELEHERELFRRRSSLCVIISIFFLLRLWIEAINEQDMGLLMLCLVGTSWTARWVNHNREREEELDQMIANYNNQRQTNRNEPIDMSMLSFQAQLALAILESQRQMMQGGGYGHSSDAQGVGVSEEAKQQWSRFAYQDPKATTKPSSSGVYGSVKTLEDDDHGDESEEPHCSICLCEYEGGDACVKLPCHHIYHEECISSWTTNHTKCPLCNLELESVTRSDEEAAAAPINNNGLPVIV</sequence>
<comment type="caution">
    <text evidence="15">The sequence shown here is derived from an EMBL/GenBank/DDBJ whole genome shotgun (WGS) entry which is preliminary data.</text>
</comment>
<dbReference type="EC" id="2.3.2.27" evidence="3"/>
<dbReference type="Proteomes" id="UP000198406">
    <property type="component" value="Unassembled WGS sequence"/>
</dbReference>
<protein>
    <recommendedName>
        <fullName evidence="3">RING-type E3 ubiquitin transferase</fullName>
        <ecNumber evidence="3">2.3.2.27</ecNumber>
    </recommendedName>
</protein>
<evidence type="ECO:0000256" key="13">
    <source>
        <dbReference type="SAM" id="MobiDB-lite"/>
    </source>
</evidence>
<dbReference type="PROSITE" id="PS50089">
    <property type="entry name" value="ZF_RING_2"/>
    <property type="match status" value="1"/>
</dbReference>
<evidence type="ECO:0000256" key="1">
    <source>
        <dbReference type="ARBA" id="ARBA00000900"/>
    </source>
</evidence>
<keyword evidence="7 12" id="KW-0863">Zinc-finger</keyword>
<keyword evidence="4" id="KW-0808">Transferase</keyword>
<keyword evidence="5" id="KW-0812">Transmembrane</keyword>
<evidence type="ECO:0000259" key="14">
    <source>
        <dbReference type="PROSITE" id="PS50089"/>
    </source>
</evidence>
<dbReference type="CDD" id="cd16454">
    <property type="entry name" value="RING-H2_PA-TM-RING"/>
    <property type="match status" value="1"/>
</dbReference>
<evidence type="ECO:0000256" key="3">
    <source>
        <dbReference type="ARBA" id="ARBA00012483"/>
    </source>
</evidence>
<evidence type="ECO:0000256" key="7">
    <source>
        <dbReference type="ARBA" id="ARBA00022771"/>
    </source>
</evidence>